<protein>
    <submittedName>
        <fullName evidence="4">GP-PDE domain-containing protein</fullName>
    </submittedName>
</protein>
<dbReference type="EMBL" id="UZAH01001665">
    <property type="protein sequence ID" value="VDO19886.1"/>
    <property type="molecule type" value="Genomic_DNA"/>
</dbReference>
<dbReference type="PROSITE" id="PS51704">
    <property type="entry name" value="GP_PDE"/>
    <property type="match status" value="1"/>
</dbReference>
<dbReference type="SUPFAM" id="SSF51695">
    <property type="entry name" value="PLC-like phosphodiesterases"/>
    <property type="match status" value="1"/>
</dbReference>
<keyword evidence="3" id="KW-1185">Reference proteome</keyword>
<dbReference type="GO" id="GO:0005886">
    <property type="term" value="C:plasma membrane"/>
    <property type="evidence" value="ECO:0007669"/>
    <property type="project" value="TreeGrafter"/>
</dbReference>
<evidence type="ECO:0000313" key="4">
    <source>
        <dbReference type="WBParaSite" id="HPBE_0000150301-mRNA-1"/>
    </source>
</evidence>
<dbReference type="PANTHER" id="PTHR46320">
    <property type="entry name" value="GLYCEROPHOSPHODIESTER PHOSPHODIESTERASE 1"/>
    <property type="match status" value="1"/>
</dbReference>
<evidence type="ECO:0000313" key="3">
    <source>
        <dbReference type="Proteomes" id="UP000050761"/>
    </source>
</evidence>
<evidence type="ECO:0000259" key="1">
    <source>
        <dbReference type="PROSITE" id="PS51704"/>
    </source>
</evidence>
<dbReference type="GO" id="GO:0070291">
    <property type="term" value="P:N-acylethanolamine metabolic process"/>
    <property type="evidence" value="ECO:0007669"/>
    <property type="project" value="TreeGrafter"/>
</dbReference>
<dbReference type="Pfam" id="PF03009">
    <property type="entry name" value="GDPD"/>
    <property type="match status" value="1"/>
</dbReference>
<sequence>MFDVRLTNDDVAVVTKDDNKNRVEVKTLNVSETSSAQLHRIHLRKGKGEIPLFNEMMEACQKKDARVVVNIQRSSNTLFKLIADYVRKHDLQNRVIVTSFNPYVPFMMKKKDSQILTGLSFSSTGITTHFARTQRDSIVFKYIGQFLDAIMHVVVDSFVLPTFVGSDVIFLDHKDVNL</sequence>
<name>A0A183F5R1_HELPZ</name>
<reference evidence="2 3" key="1">
    <citation type="submission" date="2018-11" db="EMBL/GenBank/DDBJ databases">
        <authorList>
            <consortium name="Pathogen Informatics"/>
        </authorList>
    </citation>
    <scope>NUCLEOTIDE SEQUENCE [LARGE SCALE GENOMIC DNA]</scope>
</reference>
<dbReference type="Proteomes" id="UP000050761">
    <property type="component" value="Unassembled WGS sequence"/>
</dbReference>
<dbReference type="OrthoDB" id="197419at2759"/>
<dbReference type="InterPro" id="IPR030395">
    <property type="entry name" value="GP_PDE_dom"/>
</dbReference>
<dbReference type="PANTHER" id="PTHR46320:SF1">
    <property type="entry name" value="GLYCEROPHOSPHODIESTER PHOSPHODIESTERASE 1"/>
    <property type="match status" value="1"/>
</dbReference>
<dbReference type="Gene3D" id="3.20.20.190">
    <property type="entry name" value="Phosphatidylinositol (PI) phosphodiesterase"/>
    <property type="match status" value="1"/>
</dbReference>
<dbReference type="GO" id="GO:0006644">
    <property type="term" value="P:phospholipid metabolic process"/>
    <property type="evidence" value="ECO:0007669"/>
    <property type="project" value="TreeGrafter"/>
</dbReference>
<organism evidence="3 4">
    <name type="scientific">Heligmosomoides polygyrus</name>
    <name type="common">Parasitic roundworm</name>
    <dbReference type="NCBI Taxonomy" id="6339"/>
    <lineage>
        <taxon>Eukaryota</taxon>
        <taxon>Metazoa</taxon>
        <taxon>Ecdysozoa</taxon>
        <taxon>Nematoda</taxon>
        <taxon>Chromadorea</taxon>
        <taxon>Rhabditida</taxon>
        <taxon>Rhabditina</taxon>
        <taxon>Rhabditomorpha</taxon>
        <taxon>Strongyloidea</taxon>
        <taxon>Heligmosomidae</taxon>
        <taxon>Heligmosomoides</taxon>
    </lineage>
</organism>
<dbReference type="InterPro" id="IPR017946">
    <property type="entry name" value="PLC-like_Pdiesterase_TIM-brl"/>
</dbReference>
<feature type="domain" description="GP-PDE" evidence="1">
    <location>
        <begin position="1"/>
        <end position="178"/>
    </location>
</feature>
<dbReference type="WBParaSite" id="HPBE_0000150301-mRNA-1">
    <property type="protein sequence ID" value="HPBE_0000150301-mRNA-1"/>
    <property type="gene ID" value="HPBE_0000150301"/>
</dbReference>
<dbReference type="GO" id="GO:0006580">
    <property type="term" value="P:ethanolamine metabolic process"/>
    <property type="evidence" value="ECO:0007669"/>
    <property type="project" value="TreeGrafter"/>
</dbReference>
<reference evidence="4" key="2">
    <citation type="submission" date="2019-09" db="UniProtKB">
        <authorList>
            <consortium name="WormBaseParasite"/>
        </authorList>
    </citation>
    <scope>IDENTIFICATION</scope>
</reference>
<dbReference type="AlphaFoldDB" id="A0A183F5R1"/>
<gene>
    <name evidence="2" type="ORF">HPBE_LOCUS1504</name>
</gene>
<accession>A0A183F5R1</accession>
<dbReference type="GO" id="GO:0008889">
    <property type="term" value="F:glycerophosphodiester phosphodiesterase activity"/>
    <property type="evidence" value="ECO:0007669"/>
    <property type="project" value="TreeGrafter"/>
</dbReference>
<evidence type="ECO:0000313" key="2">
    <source>
        <dbReference type="EMBL" id="VDO19886.1"/>
    </source>
</evidence>
<proteinExistence type="predicted"/>
<accession>A0A3P7TF74</accession>